<evidence type="ECO:0000313" key="8">
    <source>
        <dbReference type="EMBL" id="ACV23332.1"/>
    </source>
</evidence>
<feature type="transmembrane region" description="Helical" evidence="6">
    <location>
        <begin position="12"/>
        <end position="30"/>
    </location>
</feature>
<dbReference type="AlphaFoldDB" id="C7N1B0"/>
<evidence type="ECO:0000256" key="4">
    <source>
        <dbReference type="ARBA" id="ARBA00022989"/>
    </source>
</evidence>
<dbReference type="STRING" id="471855.Shel_23230"/>
<dbReference type="KEGG" id="shi:Shel_23230"/>
<dbReference type="InterPro" id="IPR007267">
    <property type="entry name" value="GtrA_DPMS_TM"/>
</dbReference>
<gene>
    <name evidence="8" type="ordered locus">Shel_23230</name>
</gene>
<evidence type="ECO:0000256" key="1">
    <source>
        <dbReference type="ARBA" id="ARBA00004141"/>
    </source>
</evidence>
<feature type="transmembrane region" description="Helical" evidence="6">
    <location>
        <begin position="36"/>
        <end position="61"/>
    </location>
</feature>
<feature type="transmembrane region" description="Helical" evidence="6">
    <location>
        <begin position="100"/>
        <end position="119"/>
    </location>
</feature>
<feature type="domain" description="GtrA/DPMS transmembrane" evidence="7">
    <location>
        <begin position="10"/>
        <end position="125"/>
    </location>
</feature>
<dbReference type="RefSeq" id="WP_012799432.1">
    <property type="nucleotide sequence ID" value="NC_013165.1"/>
</dbReference>
<keyword evidence="4 6" id="KW-1133">Transmembrane helix</keyword>
<sequence>MKRLIRQFLRFSAVGVSAFALDYVLLLVLVERLGMQYLLAATLSFTISIVYSYFLSMRFVYTRRGDISRTEEVIAFFVVSFIGLALNDALLYLFAGHIDIDYRIAKVIVGVIVSFWNFVSRKVFVDKDRFHDLESDFAFRESPMGKKLQERDKEPGRGMRLLRW</sequence>
<keyword evidence="3 6" id="KW-0812">Transmembrane</keyword>
<dbReference type="HOGENOM" id="CLU_083873_6_3_11"/>
<evidence type="ECO:0000256" key="3">
    <source>
        <dbReference type="ARBA" id="ARBA00022692"/>
    </source>
</evidence>
<dbReference type="InterPro" id="IPR051401">
    <property type="entry name" value="GtrA_CellWall_Glycosyl"/>
</dbReference>
<dbReference type="PANTHER" id="PTHR38459">
    <property type="entry name" value="PROPHAGE BACTOPRENOL-LINKED GLUCOSE TRANSLOCASE HOMOLOG"/>
    <property type="match status" value="1"/>
</dbReference>
<dbReference type="GO" id="GO:0000271">
    <property type="term" value="P:polysaccharide biosynthetic process"/>
    <property type="evidence" value="ECO:0007669"/>
    <property type="project" value="InterPro"/>
</dbReference>
<evidence type="ECO:0000256" key="6">
    <source>
        <dbReference type="SAM" id="Phobius"/>
    </source>
</evidence>
<evidence type="ECO:0000259" key="7">
    <source>
        <dbReference type="Pfam" id="PF04138"/>
    </source>
</evidence>
<protein>
    <submittedName>
        <fullName evidence="8">Predicted membrane protein</fullName>
    </submittedName>
</protein>
<dbReference type="Proteomes" id="UP000002026">
    <property type="component" value="Chromosome"/>
</dbReference>
<reference evidence="8 9" key="1">
    <citation type="journal article" date="2009" name="Stand. Genomic Sci.">
        <title>Complete genome sequence of Slackia heliotrinireducens type strain (RHS 1).</title>
        <authorList>
            <person name="Pukall R."/>
            <person name="Lapidus A."/>
            <person name="Nolan M."/>
            <person name="Copeland A."/>
            <person name="Glavina Del Rio T."/>
            <person name="Lucas S."/>
            <person name="Chen F."/>
            <person name="Tice H."/>
            <person name="Cheng J.F."/>
            <person name="Chertkov O."/>
            <person name="Bruce D."/>
            <person name="Goodwin L."/>
            <person name="Kuske C."/>
            <person name="Brettin T."/>
            <person name="Detter J.C."/>
            <person name="Han C."/>
            <person name="Pitluck S."/>
            <person name="Pati A."/>
            <person name="Mavrommatis K."/>
            <person name="Ivanova N."/>
            <person name="Ovchinnikova G."/>
            <person name="Chen A."/>
            <person name="Palaniappan K."/>
            <person name="Schneider S."/>
            <person name="Rohde M."/>
            <person name="Chain P."/>
            <person name="D'haeseleer P."/>
            <person name="Goker M."/>
            <person name="Bristow J."/>
            <person name="Eisen J.A."/>
            <person name="Markowitz V."/>
            <person name="Kyrpides N.C."/>
            <person name="Klenk H.P."/>
            <person name="Hugenholtz P."/>
        </authorList>
    </citation>
    <scope>NUCLEOTIDE SEQUENCE [LARGE SCALE GENOMIC DNA]</scope>
    <source>
        <strain evidence="9">ATCC 29202 / DSM 20476 / NCTC 11029 / RHS 1</strain>
    </source>
</reference>
<evidence type="ECO:0000256" key="5">
    <source>
        <dbReference type="ARBA" id="ARBA00023136"/>
    </source>
</evidence>
<keyword evidence="9" id="KW-1185">Reference proteome</keyword>
<dbReference type="EMBL" id="CP001684">
    <property type="protein sequence ID" value="ACV23332.1"/>
    <property type="molecule type" value="Genomic_DNA"/>
</dbReference>
<proteinExistence type="inferred from homology"/>
<organism evidence="8 9">
    <name type="scientific">Slackia heliotrinireducens (strain ATCC 29202 / DSM 20476 / NCTC 11029 / RHS 1)</name>
    <name type="common">Peptococcus heliotrinreducens</name>
    <dbReference type="NCBI Taxonomy" id="471855"/>
    <lineage>
        <taxon>Bacteria</taxon>
        <taxon>Bacillati</taxon>
        <taxon>Actinomycetota</taxon>
        <taxon>Coriobacteriia</taxon>
        <taxon>Eggerthellales</taxon>
        <taxon>Eggerthellaceae</taxon>
        <taxon>Slackia</taxon>
    </lineage>
</organism>
<evidence type="ECO:0000256" key="2">
    <source>
        <dbReference type="ARBA" id="ARBA00009399"/>
    </source>
</evidence>
<keyword evidence="5 6" id="KW-0472">Membrane</keyword>
<dbReference type="eggNOG" id="COG2246">
    <property type="taxonomic scope" value="Bacteria"/>
</dbReference>
<accession>C7N1B0</accession>
<evidence type="ECO:0000313" key="9">
    <source>
        <dbReference type="Proteomes" id="UP000002026"/>
    </source>
</evidence>
<comment type="subcellular location">
    <subcellularLocation>
        <location evidence="1">Membrane</location>
        <topology evidence="1">Multi-pass membrane protein</topology>
    </subcellularLocation>
</comment>
<dbReference type="Pfam" id="PF04138">
    <property type="entry name" value="GtrA_DPMS_TM"/>
    <property type="match status" value="1"/>
</dbReference>
<dbReference type="PANTHER" id="PTHR38459:SF1">
    <property type="entry name" value="PROPHAGE BACTOPRENOL-LINKED GLUCOSE TRANSLOCASE HOMOLOG"/>
    <property type="match status" value="1"/>
</dbReference>
<comment type="similarity">
    <text evidence="2">Belongs to the GtrA family.</text>
</comment>
<dbReference type="GO" id="GO:0005886">
    <property type="term" value="C:plasma membrane"/>
    <property type="evidence" value="ECO:0007669"/>
    <property type="project" value="TreeGrafter"/>
</dbReference>
<name>C7N1B0_SLAHD</name>
<feature type="transmembrane region" description="Helical" evidence="6">
    <location>
        <begin position="73"/>
        <end position="94"/>
    </location>
</feature>